<reference evidence="1 2" key="1">
    <citation type="submission" date="2015-07" db="EMBL/GenBank/DDBJ databases">
        <title>Draft Genome Sequence of Komagataeibacter intermedius Strain AF2, Isolated from Kombucha Tea.</title>
        <authorList>
            <person name="Santos R.A."/>
            <person name="Berretta A.A."/>
            <person name="Barud H.S."/>
            <person name="Ribeiro S.J."/>
            <person name="Gonzalez-Garcia L.N."/>
            <person name="Zucchi T.D."/>
            <person name="Goldman G.H."/>
            <person name="Riano-Pachon D.M."/>
        </authorList>
    </citation>
    <scope>NUCLEOTIDE SEQUENCE [LARGE SCALE GENOMIC DNA]</scope>
    <source>
        <strain evidence="1 2">AF2</strain>
    </source>
</reference>
<dbReference type="AlphaFoldDB" id="A0A0N0MF14"/>
<name>A0A0N0MF14_9PROT</name>
<protein>
    <submittedName>
        <fullName evidence="1">Uncharacterized protein</fullName>
    </submittedName>
</protein>
<sequence length="55" mass="6443">MGIFPLILVMVPVCPMMMGDMRHAAIKEISLLKNQTHEKPTFINNLFRNTRLWFP</sequence>
<dbReference type="EMBL" id="JUFX02000207">
    <property type="protein sequence ID" value="KPH86234.1"/>
    <property type="molecule type" value="Genomic_DNA"/>
</dbReference>
<comment type="caution">
    <text evidence="1">The sequence shown here is derived from an EMBL/GenBank/DDBJ whole genome shotgun (WGS) entry which is preliminary data.</text>
</comment>
<dbReference type="Proteomes" id="UP000031553">
    <property type="component" value="Unassembled WGS sequence"/>
</dbReference>
<evidence type="ECO:0000313" key="1">
    <source>
        <dbReference type="EMBL" id="KPH86234.1"/>
    </source>
</evidence>
<gene>
    <name evidence="1" type="ORF">GLUCOINTEAF2_0202894</name>
</gene>
<evidence type="ECO:0000313" key="2">
    <source>
        <dbReference type="Proteomes" id="UP000031553"/>
    </source>
</evidence>
<organism evidence="1 2">
    <name type="scientific">Komagataeibacter intermedius AF2</name>
    <dbReference type="NCBI Taxonomy" id="1458464"/>
    <lineage>
        <taxon>Bacteria</taxon>
        <taxon>Pseudomonadati</taxon>
        <taxon>Pseudomonadota</taxon>
        <taxon>Alphaproteobacteria</taxon>
        <taxon>Acetobacterales</taxon>
        <taxon>Acetobacteraceae</taxon>
        <taxon>Komagataeibacter</taxon>
    </lineage>
</organism>
<proteinExistence type="predicted"/>
<accession>A0A0N0MF14</accession>